<evidence type="ECO:0000256" key="1">
    <source>
        <dbReference type="SAM" id="Phobius"/>
    </source>
</evidence>
<accession>A4BA31</accession>
<dbReference type="Proteomes" id="UP000005953">
    <property type="component" value="Unassembled WGS sequence"/>
</dbReference>
<protein>
    <recommendedName>
        <fullName evidence="4">DUF2306 domain-containing protein</fullName>
    </recommendedName>
</protein>
<keyword evidence="1" id="KW-1133">Transmembrane helix</keyword>
<dbReference type="AlphaFoldDB" id="A4BA31"/>
<dbReference type="Pfam" id="PF10067">
    <property type="entry name" value="DUF2306"/>
    <property type="match status" value="1"/>
</dbReference>
<dbReference type="OrthoDB" id="8759010at2"/>
<keyword evidence="1" id="KW-0812">Transmembrane</keyword>
<keyword evidence="3" id="KW-1185">Reference proteome</keyword>
<evidence type="ECO:0008006" key="4">
    <source>
        <dbReference type="Google" id="ProtNLM"/>
    </source>
</evidence>
<feature type="transmembrane region" description="Helical" evidence="1">
    <location>
        <begin position="186"/>
        <end position="208"/>
    </location>
</feature>
<feature type="transmembrane region" description="Helical" evidence="1">
    <location>
        <begin position="12"/>
        <end position="35"/>
    </location>
</feature>
<dbReference type="InterPro" id="IPR018750">
    <property type="entry name" value="DUF2306_membrane"/>
</dbReference>
<reference evidence="2 3" key="1">
    <citation type="submission" date="2006-02" db="EMBL/GenBank/DDBJ databases">
        <authorList>
            <person name="Pinhassi J."/>
            <person name="Pedros-Alio C."/>
            <person name="Ferriera S."/>
            <person name="Johnson J."/>
            <person name="Kravitz S."/>
            <person name="Halpern A."/>
            <person name="Remington K."/>
            <person name="Beeson K."/>
            <person name="Tran B."/>
            <person name="Rogers Y.-H."/>
            <person name="Friedman R."/>
            <person name="Venter J.C."/>
        </authorList>
    </citation>
    <scope>NUCLEOTIDE SEQUENCE [LARGE SCALE GENOMIC DNA]</scope>
    <source>
        <strain evidence="2 3">MED297</strain>
    </source>
</reference>
<feature type="transmembrane region" description="Helical" evidence="1">
    <location>
        <begin position="159"/>
        <end position="180"/>
    </location>
</feature>
<name>A4BA31_9GAMM</name>
<dbReference type="HOGENOM" id="CLU_078522_0_0_6"/>
<gene>
    <name evidence="2" type="ORF">MED297_09766</name>
</gene>
<sequence length="221" mass="24684">MATFLRTQRRPWGWGWLVFGFLLCLIPMLAGLIRLESLASGAARTVDNARFVDQPLPVVIHILSVLIYAPGVLLQLSPWRVRWPGLHAAVGKLTLPAGYLCALSGVWMTLTYPWPELDGVVLYLVRLVVGTLMLLQLGLGTRALWCRQFPEHGRWMLRAYALGMGAGTQVFTHIPFFLLPDVQTETGRAICMTAGWILNAGLCELYLVRKRARSRDLNSVS</sequence>
<evidence type="ECO:0000313" key="2">
    <source>
        <dbReference type="EMBL" id="EAR10787.1"/>
    </source>
</evidence>
<dbReference type="EMBL" id="AAOE01000002">
    <property type="protein sequence ID" value="EAR10787.1"/>
    <property type="molecule type" value="Genomic_DNA"/>
</dbReference>
<dbReference type="RefSeq" id="WP_008041276.1">
    <property type="nucleotide sequence ID" value="NZ_CH724149.1"/>
</dbReference>
<dbReference type="STRING" id="314283.MED297_09766"/>
<organism evidence="2 3">
    <name type="scientific">Reinekea blandensis MED297</name>
    <dbReference type="NCBI Taxonomy" id="314283"/>
    <lineage>
        <taxon>Bacteria</taxon>
        <taxon>Pseudomonadati</taxon>
        <taxon>Pseudomonadota</taxon>
        <taxon>Gammaproteobacteria</taxon>
        <taxon>Oceanospirillales</taxon>
        <taxon>Saccharospirillaceae</taxon>
        <taxon>Reinekea</taxon>
    </lineage>
</organism>
<feature type="transmembrane region" description="Helical" evidence="1">
    <location>
        <begin position="97"/>
        <end position="114"/>
    </location>
</feature>
<feature type="transmembrane region" description="Helical" evidence="1">
    <location>
        <begin position="55"/>
        <end position="76"/>
    </location>
</feature>
<evidence type="ECO:0000313" key="3">
    <source>
        <dbReference type="Proteomes" id="UP000005953"/>
    </source>
</evidence>
<feature type="transmembrane region" description="Helical" evidence="1">
    <location>
        <begin position="120"/>
        <end position="139"/>
    </location>
</feature>
<proteinExistence type="predicted"/>
<comment type="caution">
    <text evidence="2">The sequence shown here is derived from an EMBL/GenBank/DDBJ whole genome shotgun (WGS) entry which is preliminary data.</text>
</comment>
<keyword evidence="1" id="KW-0472">Membrane</keyword>